<proteinExistence type="predicted"/>
<comment type="caution">
    <text evidence="1">The sequence shown here is derived from an EMBL/GenBank/DDBJ whole genome shotgun (WGS) entry which is preliminary data.</text>
</comment>
<reference evidence="1" key="1">
    <citation type="submission" date="2020-05" db="EMBL/GenBank/DDBJ databases">
        <title>Large-scale comparative analyses of tick genomes elucidate their genetic diversity and vector capacities.</title>
        <authorList>
            <person name="Jia N."/>
            <person name="Wang J."/>
            <person name="Shi W."/>
            <person name="Du L."/>
            <person name="Sun Y."/>
            <person name="Zhan W."/>
            <person name="Jiang J."/>
            <person name="Wang Q."/>
            <person name="Zhang B."/>
            <person name="Ji P."/>
            <person name="Sakyi L.B."/>
            <person name="Cui X."/>
            <person name="Yuan T."/>
            <person name="Jiang B."/>
            <person name="Yang W."/>
            <person name="Lam T.T.-Y."/>
            <person name="Chang Q."/>
            <person name="Ding S."/>
            <person name="Wang X."/>
            <person name="Zhu J."/>
            <person name="Ruan X."/>
            <person name="Zhao L."/>
            <person name="Wei J."/>
            <person name="Que T."/>
            <person name="Du C."/>
            <person name="Cheng J."/>
            <person name="Dai P."/>
            <person name="Han X."/>
            <person name="Huang E."/>
            <person name="Gao Y."/>
            <person name="Liu J."/>
            <person name="Shao H."/>
            <person name="Ye R."/>
            <person name="Li L."/>
            <person name="Wei W."/>
            <person name="Wang X."/>
            <person name="Wang C."/>
            <person name="Yang T."/>
            <person name="Huo Q."/>
            <person name="Li W."/>
            <person name="Guo W."/>
            <person name="Chen H."/>
            <person name="Zhou L."/>
            <person name="Ni X."/>
            <person name="Tian J."/>
            <person name="Zhou Y."/>
            <person name="Sheng Y."/>
            <person name="Liu T."/>
            <person name="Pan Y."/>
            <person name="Xia L."/>
            <person name="Li J."/>
            <person name="Zhao F."/>
            <person name="Cao W."/>
        </authorList>
    </citation>
    <scope>NUCLEOTIDE SEQUENCE</scope>
    <source>
        <strain evidence="1">Hyas-2018</strain>
    </source>
</reference>
<organism evidence="1 2">
    <name type="scientific">Hyalomma asiaticum</name>
    <name type="common">Tick</name>
    <dbReference type="NCBI Taxonomy" id="266040"/>
    <lineage>
        <taxon>Eukaryota</taxon>
        <taxon>Metazoa</taxon>
        <taxon>Ecdysozoa</taxon>
        <taxon>Arthropoda</taxon>
        <taxon>Chelicerata</taxon>
        <taxon>Arachnida</taxon>
        <taxon>Acari</taxon>
        <taxon>Parasitiformes</taxon>
        <taxon>Ixodida</taxon>
        <taxon>Ixodoidea</taxon>
        <taxon>Ixodidae</taxon>
        <taxon>Hyalomminae</taxon>
        <taxon>Hyalomma</taxon>
    </lineage>
</organism>
<dbReference type="EMBL" id="CM023482">
    <property type="protein sequence ID" value="KAH6938185.1"/>
    <property type="molecule type" value="Genomic_DNA"/>
</dbReference>
<protein>
    <submittedName>
        <fullName evidence="1">Uncharacterized protein</fullName>
    </submittedName>
</protein>
<name>A0ACB7SU25_HYAAI</name>
<evidence type="ECO:0000313" key="2">
    <source>
        <dbReference type="Proteomes" id="UP000821845"/>
    </source>
</evidence>
<keyword evidence="2" id="KW-1185">Reference proteome</keyword>
<sequence length="442" mass="49150">MAQTPVADGFPDACRTETASVGSLNTSVEEGDDDGRRSPSIGSQELELGPTGPLLEPRALQHVVFAINSFAHRLLRYLPRQQNLSFSPSHLYWLLVSVWFGSKGTTREQLEQVLRCAELPVPADRVHGFFKSLIRSLKARGRQQHVQFISALYVTSLEELQEAPSKTLREFFYVSIRALLADARPERTRNEINLWFETTSRGHVPSVMSENLPTAGGGPSKACHVIASAVYADYAWGSRFDIHKTVLANFYNNGSDPCKARMVRTVSYYRYCASKALSAHCLVVPSMGGKWNMLLLLPTDRQGVHAVEYQMDAEALQEALKSCNETLVELSMPNVELESSVSLREVLKRAGLAALFDPEKADLSGLLKEAGEPLTEFVHKGKLKVNKVGHEGESQGVTVFTENSEYPSAPVEFHVNHPFVFVIYEPVNNTTLFIGRVVELIW</sequence>
<accession>A0ACB7SU25</accession>
<evidence type="ECO:0000313" key="1">
    <source>
        <dbReference type="EMBL" id="KAH6938185.1"/>
    </source>
</evidence>
<dbReference type="Proteomes" id="UP000821845">
    <property type="component" value="Chromosome 2"/>
</dbReference>
<gene>
    <name evidence="1" type="ORF">HPB50_007357</name>
</gene>